<keyword evidence="7 9" id="KW-0811">Translocation</keyword>
<dbReference type="NCBIfam" id="NF011430">
    <property type="entry name" value="PRK14861.1"/>
    <property type="match status" value="1"/>
</dbReference>
<dbReference type="Gene3D" id="1.20.5.3310">
    <property type="match status" value="1"/>
</dbReference>
<evidence type="ECO:0000256" key="3">
    <source>
        <dbReference type="ARBA" id="ARBA00022475"/>
    </source>
</evidence>
<keyword evidence="8 9" id="KW-0472">Membrane</keyword>
<keyword evidence="2 9" id="KW-0813">Transport</keyword>
<dbReference type="PRINTS" id="PR01506">
    <property type="entry name" value="TATBPROTEIN"/>
</dbReference>
<evidence type="ECO:0000256" key="6">
    <source>
        <dbReference type="ARBA" id="ARBA00022989"/>
    </source>
</evidence>
<evidence type="ECO:0000256" key="2">
    <source>
        <dbReference type="ARBA" id="ARBA00022448"/>
    </source>
</evidence>
<dbReference type="STRING" id="1313296.SAMN05661091_4867"/>
<dbReference type="GO" id="GO:0033281">
    <property type="term" value="C:TAT protein transport complex"/>
    <property type="evidence" value="ECO:0007669"/>
    <property type="project" value="UniProtKB-UniRule"/>
</dbReference>
<keyword evidence="5 9" id="KW-0653">Protein transport</keyword>
<dbReference type="EMBL" id="LT840184">
    <property type="protein sequence ID" value="SMF90034.1"/>
    <property type="molecule type" value="Genomic_DNA"/>
</dbReference>
<comment type="function">
    <text evidence="9">Part of the twin-arginine translocation (Tat) system that transports large folded proteins containing a characteristic twin-arginine motif in their signal peptide across membranes. TatA could form the protein-conducting channel of the Tat system.</text>
</comment>
<evidence type="ECO:0000313" key="10">
    <source>
        <dbReference type="EMBL" id="SMF90034.1"/>
    </source>
</evidence>
<evidence type="ECO:0000256" key="9">
    <source>
        <dbReference type="HAMAP-Rule" id="MF_00236"/>
    </source>
</evidence>
<feature type="transmembrane region" description="Helical" evidence="9">
    <location>
        <begin position="6"/>
        <end position="22"/>
    </location>
</feature>
<keyword evidence="6 9" id="KW-1133">Transmembrane helix</keyword>
<name>A0A1X7HPT3_9BACL</name>
<dbReference type="PANTHER" id="PTHR42982:SF1">
    <property type="entry name" value="SEC-INDEPENDENT PROTEIN TRANSLOCASE PROTEIN TATA"/>
    <property type="match status" value="1"/>
</dbReference>
<evidence type="ECO:0000256" key="1">
    <source>
        <dbReference type="ARBA" id="ARBA00004162"/>
    </source>
</evidence>
<keyword evidence="11" id="KW-1185">Reference proteome</keyword>
<evidence type="ECO:0000256" key="4">
    <source>
        <dbReference type="ARBA" id="ARBA00022692"/>
    </source>
</evidence>
<proteinExistence type="inferred from homology"/>
<dbReference type="AlphaFoldDB" id="A0A1X7HPT3"/>
<accession>A0A1X7HPT3</accession>
<dbReference type="InterPro" id="IPR003369">
    <property type="entry name" value="TatA/B/E"/>
</dbReference>
<reference evidence="10 11" key="1">
    <citation type="submission" date="2017-04" db="EMBL/GenBank/DDBJ databases">
        <authorList>
            <person name="Afonso C.L."/>
            <person name="Miller P.J."/>
            <person name="Scott M.A."/>
            <person name="Spackman E."/>
            <person name="Goraichik I."/>
            <person name="Dimitrov K.M."/>
            <person name="Suarez D.L."/>
            <person name="Swayne D.E."/>
        </authorList>
    </citation>
    <scope>NUCLEOTIDE SEQUENCE [LARGE SCALE GENOMIC DNA]</scope>
    <source>
        <strain evidence="10 11">N3/975</strain>
    </source>
</reference>
<keyword evidence="4 9" id="KW-0812">Transmembrane</keyword>
<dbReference type="InterPro" id="IPR006312">
    <property type="entry name" value="TatA/E"/>
</dbReference>
<dbReference type="Pfam" id="PF02416">
    <property type="entry name" value="TatA_B_E"/>
    <property type="match status" value="1"/>
</dbReference>
<dbReference type="PANTHER" id="PTHR42982">
    <property type="entry name" value="SEC-INDEPENDENT PROTEIN TRANSLOCASE PROTEIN TATA"/>
    <property type="match status" value="1"/>
</dbReference>
<organism evidence="10 11">
    <name type="scientific">Paenibacillus uliginis N3/975</name>
    <dbReference type="NCBI Taxonomy" id="1313296"/>
    <lineage>
        <taxon>Bacteria</taxon>
        <taxon>Bacillati</taxon>
        <taxon>Bacillota</taxon>
        <taxon>Bacilli</taxon>
        <taxon>Bacillales</taxon>
        <taxon>Paenibacillaceae</taxon>
        <taxon>Paenibacillus</taxon>
    </lineage>
</organism>
<protein>
    <recommendedName>
        <fullName evidence="9">Sec-independent protein translocase protein TatA</fullName>
    </recommendedName>
</protein>
<keyword evidence="3 9" id="KW-1003">Cell membrane</keyword>
<evidence type="ECO:0000256" key="7">
    <source>
        <dbReference type="ARBA" id="ARBA00023010"/>
    </source>
</evidence>
<evidence type="ECO:0000256" key="5">
    <source>
        <dbReference type="ARBA" id="ARBA00022927"/>
    </source>
</evidence>
<dbReference type="Proteomes" id="UP000192940">
    <property type="component" value="Chromosome I"/>
</dbReference>
<gene>
    <name evidence="9" type="primary">tatA</name>
    <name evidence="10" type="ORF">SAMN05661091_4867</name>
</gene>
<dbReference type="HAMAP" id="MF_00236">
    <property type="entry name" value="TatA_E"/>
    <property type="match status" value="1"/>
</dbReference>
<dbReference type="GO" id="GO:0043953">
    <property type="term" value="P:protein transport by the Tat complex"/>
    <property type="evidence" value="ECO:0007669"/>
    <property type="project" value="UniProtKB-UniRule"/>
</dbReference>
<sequence>MPTIGVTGIVLLVVLGLLLFGPKKLPELGRAVGTTIRELKSGAAKIISEPTNPQDKD</sequence>
<dbReference type="GO" id="GO:0008320">
    <property type="term" value="F:protein transmembrane transporter activity"/>
    <property type="evidence" value="ECO:0007669"/>
    <property type="project" value="UniProtKB-UniRule"/>
</dbReference>
<dbReference type="RefSeq" id="WP_208915562.1">
    <property type="nucleotide sequence ID" value="NZ_LT840184.1"/>
</dbReference>
<comment type="subunit">
    <text evidence="9">Forms a complex with TatC.</text>
</comment>
<evidence type="ECO:0000256" key="8">
    <source>
        <dbReference type="ARBA" id="ARBA00023136"/>
    </source>
</evidence>
<evidence type="ECO:0000313" key="11">
    <source>
        <dbReference type="Proteomes" id="UP000192940"/>
    </source>
</evidence>
<comment type="similarity">
    <text evidence="9">Belongs to the TatA/E family.</text>
</comment>
<comment type="subcellular location">
    <subcellularLocation>
        <location evidence="1 9">Cell membrane</location>
        <topology evidence="1 9">Single-pass membrane protein</topology>
    </subcellularLocation>
</comment>